<gene>
    <name evidence="2" type="ORF">Cob_v007270</name>
</gene>
<dbReference type="Proteomes" id="UP000014480">
    <property type="component" value="Unassembled WGS sequence"/>
</dbReference>
<comment type="caution">
    <text evidence="2">The sequence shown here is derived from an EMBL/GenBank/DDBJ whole genome shotgun (WGS) entry which is preliminary data.</text>
</comment>
<reference evidence="3" key="2">
    <citation type="journal article" date="2019" name="Mol. Plant Microbe Interact.">
        <title>Genome sequence resources for four phytopathogenic fungi from the Colletotrichum orbiculare species complex.</title>
        <authorList>
            <person name="Gan P."/>
            <person name="Tsushima A."/>
            <person name="Narusaka M."/>
            <person name="Narusaka Y."/>
            <person name="Takano Y."/>
            <person name="Kubo Y."/>
            <person name="Shirasu K."/>
        </authorList>
    </citation>
    <scope>GENOME REANNOTATION</scope>
    <source>
        <strain evidence="3">104-T / ATCC 96160 / CBS 514.97 / LARS 414 / MAFF 240422</strain>
    </source>
</reference>
<name>A0A484FQ09_COLOR</name>
<reference evidence="3" key="1">
    <citation type="journal article" date="2013" name="New Phytol.">
        <title>Comparative genomic and transcriptomic analyses reveal the hemibiotrophic stage shift of Colletotrichum fungi.</title>
        <authorList>
            <person name="Gan P."/>
            <person name="Ikeda K."/>
            <person name="Irieda H."/>
            <person name="Narusaka M."/>
            <person name="O'Connell R.J."/>
            <person name="Narusaka Y."/>
            <person name="Takano Y."/>
            <person name="Kubo Y."/>
            <person name="Shirasu K."/>
        </authorList>
    </citation>
    <scope>NUCLEOTIDE SEQUENCE [LARGE SCALE GENOMIC DNA]</scope>
    <source>
        <strain evidence="3">104-T / ATCC 96160 / CBS 514.97 / LARS 414 / MAFF 240422</strain>
    </source>
</reference>
<organism evidence="2 3">
    <name type="scientific">Colletotrichum orbiculare (strain 104-T / ATCC 96160 / CBS 514.97 / LARS 414 / MAFF 240422)</name>
    <name type="common">Cucumber anthracnose fungus</name>
    <name type="synonym">Colletotrichum lagenarium</name>
    <dbReference type="NCBI Taxonomy" id="1213857"/>
    <lineage>
        <taxon>Eukaryota</taxon>
        <taxon>Fungi</taxon>
        <taxon>Dikarya</taxon>
        <taxon>Ascomycota</taxon>
        <taxon>Pezizomycotina</taxon>
        <taxon>Sordariomycetes</taxon>
        <taxon>Hypocreomycetidae</taxon>
        <taxon>Glomerellales</taxon>
        <taxon>Glomerellaceae</taxon>
        <taxon>Colletotrichum</taxon>
        <taxon>Colletotrichum orbiculare species complex</taxon>
    </lineage>
</organism>
<evidence type="ECO:0000256" key="1">
    <source>
        <dbReference type="SAM" id="SignalP"/>
    </source>
</evidence>
<sequence length="106" mass="11675">MNISLHLAVFLFTLALKGGARISTNDVQHLACVRAFPTFKFGQKYQEVYEAFFGFKGQWCRRSQTVRLDGSKFYNACRNSNAQDSCCVITDATGATVTESSKGCSG</sequence>
<keyword evidence="3" id="KW-1185">Reference proteome</keyword>
<feature type="chain" id="PRO_5019790847" description="Secreted protein" evidence="1">
    <location>
        <begin position="21"/>
        <end position="106"/>
    </location>
</feature>
<accession>A0A484FQ09</accession>
<proteinExistence type="predicted"/>
<protein>
    <recommendedName>
        <fullName evidence="4">Secreted protein</fullName>
    </recommendedName>
</protein>
<evidence type="ECO:0008006" key="4">
    <source>
        <dbReference type="Google" id="ProtNLM"/>
    </source>
</evidence>
<evidence type="ECO:0000313" key="2">
    <source>
        <dbReference type="EMBL" id="TDZ19795.1"/>
    </source>
</evidence>
<evidence type="ECO:0000313" key="3">
    <source>
        <dbReference type="Proteomes" id="UP000014480"/>
    </source>
</evidence>
<feature type="signal peptide" evidence="1">
    <location>
        <begin position="1"/>
        <end position="20"/>
    </location>
</feature>
<dbReference type="EMBL" id="AMCV02000018">
    <property type="protein sequence ID" value="TDZ19795.1"/>
    <property type="molecule type" value="Genomic_DNA"/>
</dbReference>
<dbReference type="AlphaFoldDB" id="A0A484FQ09"/>
<keyword evidence="1" id="KW-0732">Signal</keyword>